<keyword evidence="5 7" id="KW-0413">Isomerase</keyword>
<dbReference type="HAMAP" id="MF_01235">
    <property type="entry name" value="ManNAc6P_epimer"/>
    <property type="match status" value="1"/>
</dbReference>
<gene>
    <name evidence="7" type="primary">nanE</name>
    <name evidence="8" type="ORF">L1F29_21225</name>
</gene>
<comment type="function">
    <text evidence="2 7">Converts N-acetylmannosamine-6-phosphate (ManNAc-6-P) to N-acetylglucosamine-6-phosphate (GlcNAc-6-P).</text>
</comment>
<comment type="catalytic activity">
    <reaction evidence="1 7">
        <text>an N-acyl-D-glucosamine 6-phosphate = an N-acyl-D-mannosamine 6-phosphate</text>
        <dbReference type="Rhea" id="RHEA:23932"/>
        <dbReference type="ChEBI" id="CHEBI:57599"/>
        <dbReference type="ChEBI" id="CHEBI:57666"/>
        <dbReference type="EC" id="5.1.3.9"/>
    </reaction>
</comment>
<dbReference type="InterPro" id="IPR007260">
    <property type="entry name" value="NanE"/>
</dbReference>
<evidence type="ECO:0000256" key="2">
    <source>
        <dbReference type="ARBA" id="ARBA00002147"/>
    </source>
</evidence>
<sequence length="240" mass="26306">MMKDALIEKLRNGCVVSCQALEDEPLFGSDIMSAMAVAAEEGGAVAIRANTPQDIEAIKKRCSLPVIGLYKQTYPNSDVYITPTMKEIGAVLSAGAEFVAVDATNQARPDGLQFRQLLERIRYMHPKAIVVADISTYEEGVKAMEMNVDIVSTTMSGYTPYSRQSKDPDIGLVQRLAALKKTPVLAEGRIWTVDECLQCFEAGAHAVVVGTAITRPQEITKRFVKAIHRRNEHASNYSAK</sequence>
<dbReference type="InterPro" id="IPR013785">
    <property type="entry name" value="Aldolase_TIM"/>
</dbReference>
<reference evidence="8" key="1">
    <citation type="submission" date="2022-01" db="EMBL/GenBank/DDBJ databases">
        <title>Paenibacillus spongiae sp. nov., isolated from marine sponge.</title>
        <authorList>
            <person name="Li Z."/>
            <person name="Zhang M."/>
        </authorList>
    </citation>
    <scope>NUCLEOTIDE SEQUENCE</scope>
    <source>
        <strain evidence="8">PHS-Z3</strain>
    </source>
</reference>
<evidence type="ECO:0000256" key="3">
    <source>
        <dbReference type="ARBA" id="ARBA00005081"/>
    </source>
</evidence>
<accession>A0ABY5SI83</accession>
<evidence type="ECO:0000313" key="8">
    <source>
        <dbReference type="EMBL" id="UVI33712.1"/>
    </source>
</evidence>
<dbReference type="InterPro" id="IPR011060">
    <property type="entry name" value="RibuloseP-bd_barrel"/>
</dbReference>
<evidence type="ECO:0000256" key="5">
    <source>
        <dbReference type="ARBA" id="ARBA00023235"/>
    </source>
</evidence>
<dbReference type="NCBIfam" id="NF002231">
    <property type="entry name" value="PRK01130.1"/>
    <property type="match status" value="1"/>
</dbReference>
<evidence type="ECO:0000256" key="7">
    <source>
        <dbReference type="HAMAP-Rule" id="MF_01235"/>
    </source>
</evidence>
<evidence type="ECO:0000313" key="9">
    <source>
        <dbReference type="Proteomes" id="UP001057877"/>
    </source>
</evidence>
<dbReference type="PANTHER" id="PTHR36204:SF1">
    <property type="entry name" value="N-ACETYLMANNOSAMINE-6-PHOSPHATE 2-EPIMERASE-RELATED"/>
    <property type="match status" value="1"/>
</dbReference>
<protein>
    <recommendedName>
        <fullName evidence="7">Putative N-acetylmannosamine-6-phosphate 2-epimerase</fullName>
        <ecNumber evidence="7">5.1.3.9</ecNumber>
    </recommendedName>
    <alternativeName>
        <fullName evidence="7">ManNAc-6-P epimerase</fullName>
    </alternativeName>
</protein>
<name>A0ABY5SI83_9BACL</name>
<dbReference type="PANTHER" id="PTHR36204">
    <property type="entry name" value="N-ACETYLMANNOSAMINE-6-PHOSPHATE 2-EPIMERASE-RELATED"/>
    <property type="match status" value="1"/>
</dbReference>
<comment type="similarity">
    <text evidence="4 7">Belongs to the NanE family.</text>
</comment>
<evidence type="ECO:0000256" key="1">
    <source>
        <dbReference type="ARBA" id="ARBA00000056"/>
    </source>
</evidence>
<dbReference type="EC" id="5.1.3.9" evidence="7"/>
<keyword evidence="6 7" id="KW-0119">Carbohydrate metabolism</keyword>
<evidence type="ECO:0000256" key="6">
    <source>
        <dbReference type="ARBA" id="ARBA00023277"/>
    </source>
</evidence>
<dbReference type="Gene3D" id="3.20.20.70">
    <property type="entry name" value="Aldolase class I"/>
    <property type="match status" value="1"/>
</dbReference>
<organism evidence="8 9">
    <name type="scientific">Paenibacillus spongiae</name>
    <dbReference type="NCBI Taxonomy" id="2909671"/>
    <lineage>
        <taxon>Bacteria</taxon>
        <taxon>Bacillati</taxon>
        <taxon>Bacillota</taxon>
        <taxon>Bacilli</taxon>
        <taxon>Bacillales</taxon>
        <taxon>Paenibacillaceae</taxon>
        <taxon>Paenibacillus</taxon>
    </lineage>
</organism>
<dbReference type="EMBL" id="CP091430">
    <property type="protein sequence ID" value="UVI33712.1"/>
    <property type="molecule type" value="Genomic_DNA"/>
</dbReference>
<dbReference type="Pfam" id="PF04131">
    <property type="entry name" value="NanE"/>
    <property type="match status" value="1"/>
</dbReference>
<keyword evidence="9" id="KW-1185">Reference proteome</keyword>
<proteinExistence type="inferred from homology"/>
<dbReference type="Proteomes" id="UP001057877">
    <property type="component" value="Chromosome"/>
</dbReference>
<comment type="pathway">
    <text evidence="3 7">Amino-sugar metabolism; N-acetylneuraminate degradation; D-fructose 6-phosphate from N-acetylneuraminate: step 3/5.</text>
</comment>
<evidence type="ECO:0000256" key="4">
    <source>
        <dbReference type="ARBA" id="ARBA00007439"/>
    </source>
</evidence>
<dbReference type="SUPFAM" id="SSF51366">
    <property type="entry name" value="Ribulose-phoshate binding barrel"/>
    <property type="match status" value="1"/>
</dbReference>
<dbReference type="CDD" id="cd04729">
    <property type="entry name" value="NanE"/>
    <property type="match status" value="1"/>
</dbReference>